<feature type="domain" description="O-antigen ligase-related" evidence="6">
    <location>
        <begin position="197"/>
        <end position="340"/>
    </location>
</feature>
<reference evidence="7 8" key="1">
    <citation type="submission" date="2024-06" db="EMBL/GenBank/DDBJ databases">
        <authorList>
            <person name="Steensen K."/>
            <person name="Seneca J."/>
            <person name="Bartlau N."/>
            <person name="Yu A.X."/>
            <person name="Polz M.F."/>
        </authorList>
    </citation>
    <scope>NUCLEOTIDE SEQUENCE [LARGE SCALE GENOMIC DNA]</scope>
    <source>
        <strain evidence="7 8">1F9</strain>
    </source>
</reference>
<keyword evidence="3 5" id="KW-1133">Transmembrane helix</keyword>
<keyword evidence="2 5" id="KW-0812">Transmembrane</keyword>
<feature type="transmembrane region" description="Helical" evidence="5">
    <location>
        <begin position="328"/>
        <end position="351"/>
    </location>
</feature>
<evidence type="ECO:0000313" key="7">
    <source>
        <dbReference type="EMBL" id="MEZ8053390.1"/>
    </source>
</evidence>
<feature type="transmembrane region" description="Helical" evidence="5">
    <location>
        <begin position="66"/>
        <end position="89"/>
    </location>
</feature>
<protein>
    <submittedName>
        <fullName evidence="7">O-antigen ligase family protein</fullName>
    </submittedName>
</protein>
<evidence type="ECO:0000256" key="2">
    <source>
        <dbReference type="ARBA" id="ARBA00022692"/>
    </source>
</evidence>
<evidence type="ECO:0000256" key="5">
    <source>
        <dbReference type="SAM" id="Phobius"/>
    </source>
</evidence>
<organism evidence="7 8">
    <name type="scientific">Vibrio atlanticus</name>
    <dbReference type="NCBI Taxonomy" id="693153"/>
    <lineage>
        <taxon>Bacteria</taxon>
        <taxon>Pseudomonadati</taxon>
        <taxon>Pseudomonadota</taxon>
        <taxon>Gammaproteobacteria</taxon>
        <taxon>Vibrionales</taxon>
        <taxon>Vibrionaceae</taxon>
        <taxon>Vibrio</taxon>
    </lineage>
</organism>
<dbReference type="RefSeq" id="WP_371707621.1">
    <property type="nucleotide sequence ID" value="NZ_JBGOOL010000021.1"/>
</dbReference>
<evidence type="ECO:0000313" key="8">
    <source>
        <dbReference type="Proteomes" id="UP001569175"/>
    </source>
</evidence>
<proteinExistence type="predicted"/>
<dbReference type="PANTHER" id="PTHR37422:SF17">
    <property type="entry name" value="O-ANTIGEN LIGASE"/>
    <property type="match status" value="1"/>
</dbReference>
<gene>
    <name evidence="7" type="ORF">ACED57_09535</name>
</gene>
<keyword evidence="7" id="KW-0436">Ligase</keyword>
<feature type="transmembrane region" description="Helical" evidence="5">
    <location>
        <begin position="238"/>
        <end position="258"/>
    </location>
</feature>
<evidence type="ECO:0000259" key="6">
    <source>
        <dbReference type="Pfam" id="PF04932"/>
    </source>
</evidence>
<evidence type="ECO:0000256" key="4">
    <source>
        <dbReference type="ARBA" id="ARBA00023136"/>
    </source>
</evidence>
<dbReference type="EMBL" id="JBGOOL010000021">
    <property type="protein sequence ID" value="MEZ8053390.1"/>
    <property type="molecule type" value="Genomic_DNA"/>
</dbReference>
<feature type="transmembrane region" description="Helical" evidence="5">
    <location>
        <begin position="101"/>
        <end position="121"/>
    </location>
</feature>
<evidence type="ECO:0000256" key="3">
    <source>
        <dbReference type="ARBA" id="ARBA00022989"/>
    </source>
</evidence>
<keyword evidence="4 5" id="KW-0472">Membrane</keyword>
<name>A0ABV4KPU4_9VIBR</name>
<dbReference type="Pfam" id="PF04932">
    <property type="entry name" value="Wzy_C"/>
    <property type="match status" value="1"/>
</dbReference>
<sequence>MKDLFIRNICMPFIFIGIFFAGRQSVNRVFQPVLGDFGEYITISLLCSFLLLIAVLPYSERIKKKCLLYCGVNFLLTLVFILFSLFTVVWTVGGEYATEKFAMLLNLFFIIVFLGLSSYIIKYDLLISIIRSMVNILVLFAVFYIFINFYSGSASSGERLGIAGSGSITIGRVFSFAAICAFYFLIENREKKQALKFIIFLLAVFASGSRGNFIYLVISTGGLIFLSNRITFSDKIKLFAILVSIIFFSFLILLVEYGSFKEIPFIYRYLIMFNTDESNLSILVRFEKYIVAYNMFLENYWGWGIGSYPEFTTSSDVIDYPHNVILEVLAELGVLGFLLFSTVVLLNILSLRKMDNLLFLLFVFSLLTAQSSGDLYDARLIFILPLFYTVKARSKCF</sequence>
<feature type="transmembrane region" description="Helical" evidence="5">
    <location>
        <begin position="41"/>
        <end position="59"/>
    </location>
</feature>
<dbReference type="InterPro" id="IPR007016">
    <property type="entry name" value="O-antigen_ligase-rel_domated"/>
</dbReference>
<feature type="transmembrane region" description="Helical" evidence="5">
    <location>
        <begin position="357"/>
        <end position="376"/>
    </location>
</feature>
<feature type="transmembrane region" description="Helical" evidence="5">
    <location>
        <begin position="133"/>
        <end position="150"/>
    </location>
</feature>
<comment type="caution">
    <text evidence="7">The sequence shown here is derived from an EMBL/GenBank/DDBJ whole genome shotgun (WGS) entry which is preliminary data.</text>
</comment>
<dbReference type="Proteomes" id="UP001569175">
    <property type="component" value="Unassembled WGS sequence"/>
</dbReference>
<feature type="transmembrane region" description="Helical" evidence="5">
    <location>
        <begin position="162"/>
        <end position="185"/>
    </location>
</feature>
<dbReference type="GO" id="GO:0016874">
    <property type="term" value="F:ligase activity"/>
    <property type="evidence" value="ECO:0007669"/>
    <property type="project" value="UniProtKB-KW"/>
</dbReference>
<dbReference type="PANTHER" id="PTHR37422">
    <property type="entry name" value="TEICHURONIC ACID BIOSYNTHESIS PROTEIN TUAE"/>
    <property type="match status" value="1"/>
</dbReference>
<feature type="transmembrane region" description="Helical" evidence="5">
    <location>
        <begin position="5"/>
        <end position="21"/>
    </location>
</feature>
<feature type="transmembrane region" description="Helical" evidence="5">
    <location>
        <begin position="197"/>
        <end position="218"/>
    </location>
</feature>
<keyword evidence="8" id="KW-1185">Reference proteome</keyword>
<dbReference type="InterPro" id="IPR051533">
    <property type="entry name" value="WaaL-like"/>
</dbReference>
<evidence type="ECO:0000256" key="1">
    <source>
        <dbReference type="ARBA" id="ARBA00004141"/>
    </source>
</evidence>
<comment type="subcellular location">
    <subcellularLocation>
        <location evidence="1">Membrane</location>
        <topology evidence="1">Multi-pass membrane protein</topology>
    </subcellularLocation>
</comment>
<accession>A0ABV4KPU4</accession>